<dbReference type="EMBL" id="BAAAQN010000017">
    <property type="protein sequence ID" value="GAA2031069.1"/>
    <property type="molecule type" value="Genomic_DNA"/>
</dbReference>
<evidence type="ECO:0000313" key="2">
    <source>
        <dbReference type="EMBL" id="GAA2031069.1"/>
    </source>
</evidence>
<name>A0ABP5FSC7_9ACTN</name>
<organism evidence="2 3">
    <name type="scientific">Catenulispora yoronensis</name>
    <dbReference type="NCBI Taxonomy" id="450799"/>
    <lineage>
        <taxon>Bacteria</taxon>
        <taxon>Bacillati</taxon>
        <taxon>Actinomycetota</taxon>
        <taxon>Actinomycetes</taxon>
        <taxon>Catenulisporales</taxon>
        <taxon>Catenulisporaceae</taxon>
        <taxon>Catenulispora</taxon>
    </lineage>
</organism>
<comment type="caution">
    <text evidence="2">The sequence shown here is derived from an EMBL/GenBank/DDBJ whole genome shotgun (WGS) entry which is preliminary data.</text>
</comment>
<gene>
    <name evidence="2" type="ORF">GCM10009839_33670</name>
</gene>
<protein>
    <submittedName>
        <fullName evidence="2">Uncharacterized protein</fullName>
    </submittedName>
</protein>
<sequence length="302" mass="33443">MTNDDAPRWKAAVFGNRDEEPRSLLPETEAEPRGTEALTEPKPFAVPSVPRQGRGHSGLPPRAVRNQRRGQRGAQHAGIPEWHAMDPAQRQAAWPQLVSWVTWLHDRYELSVETRLPRCWSQHPGLIEELWALKVWREEIYGAKGPSGQAARYWHNELRQLITSAVMFYSRNCRSGHKSDGVVRAVTSPEIQSAWSAGDPLAGIPAHLLATAKKENMTDSDLFLTTSTMAAHISSGRATPMSGSVTAFASYDSFWWKQAGGGWVKITDVVVSQGLDFRRSHLAEADARVAAFTASSNRPAES</sequence>
<proteinExistence type="predicted"/>
<accession>A0ABP5FSC7</accession>
<dbReference type="RefSeq" id="WP_344666539.1">
    <property type="nucleotide sequence ID" value="NZ_BAAAQN010000017.1"/>
</dbReference>
<evidence type="ECO:0000256" key="1">
    <source>
        <dbReference type="SAM" id="MobiDB-lite"/>
    </source>
</evidence>
<dbReference type="Proteomes" id="UP001500751">
    <property type="component" value="Unassembled WGS sequence"/>
</dbReference>
<keyword evidence="3" id="KW-1185">Reference proteome</keyword>
<evidence type="ECO:0000313" key="3">
    <source>
        <dbReference type="Proteomes" id="UP001500751"/>
    </source>
</evidence>
<feature type="region of interest" description="Disordered" evidence="1">
    <location>
        <begin position="1"/>
        <end position="80"/>
    </location>
</feature>
<reference evidence="3" key="1">
    <citation type="journal article" date="2019" name="Int. J. Syst. Evol. Microbiol.">
        <title>The Global Catalogue of Microorganisms (GCM) 10K type strain sequencing project: providing services to taxonomists for standard genome sequencing and annotation.</title>
        <authorList>
            <consortium name="The Broad Institute Genomics Platform"/>
            <consortium name="The Broad Institute Genome Sequencing Center for Infectious Disease"/>
            <person name="Wu L."/>
            <person name="Ma J."/>
        </authorList>
    </citation>
    <scope>NUCLEOTIDE SEQUENCE [LARGE SCALE GENOMIC DNA]</scope>
    <source>
        <strain evidence="3">JCM 16014</strain>
    </source>
</reference>